<dbReference type="AlphaFoldDB" id="A0A7R9Q758"/>
<evidence type="ECO:0000256" key="7">
    <source>
        <dbReference type="ARBA" id="ARBA00023239"/>
    </source>
</evidence>
<organism evidence="11">
    <name type="scientific">Medioppia subpectinata</name>
    <dbReference type="NCBI Taxonomy" id="1979941"/>
    <lineage>
        <taxon>Eukaryota</taxon>
        <taxon>Metazoa</taxon>
        <taxon>Ecdysozoa</taxon>
        <taxon>Arthropoda</taxon>
        <taxon>Chelicerata</taxon>
        <taxon>Arachnida</taxon>
        <taxon>Acari</taxon>
        <taxon>Acariformes</taxon>
        <taxon>Sarcoptiformes</taxon>
        <taxon>Oribatida</taxon>
        <taxon>Brachypylina</taxon>
        <taxon>Oppioidea</taxon>
        <taxon>Oppiidae</taxon>
        <taxon>Medioppia</taxon>
    </lineage>
</organism>
<comment type="subcellular location">
    <subcellularLocation>
        <location evidence="1">Cytoplasm</location>
    </subcellularLocation>
</comment>
<dbReference type="InterPro" id="IPR002220">
    <property type="entry name" value="DapA-like"/>
</dbReference>
<dbReference type="Proteomes" id="UP000759131">
    <property type="component" value="Unassembled WGS sequence"/>
</dbReference>
<dbReference type="InterPro" id="IPR020624">
    <property type="entry name" value="Schiff_base-form_aldolases_CS"/>
</dbReference>
<comment type="catalytic activity">
    <reaction evidence="10">
        <text>aceneuramate = aldehydo-N-acetyl-D-mannosamine + pyruvate</text>
        <dbReference type="Rhea" id="RHEA:23296"/>
        <dbReference type="ChEBI" id="CHEBI:15361"/>
        <dbReference type="ChEBI" id="CHEBI:17122"/>
        <dbReference type="ChEBI" id="CHEBI:173083"/>
        <dbReference type="EC" id="4.1.3.3"/>
    </reaction>
</comment>
<keyword evidence="6" id="KW-0963">Cytoplasm</keyword>
<keyword evidence="7" id="KW-0456">Lyase</keyword>
<dbReference type="InterPro" id="IPR013785">
    <property type="entry name" value="Aldolase_TIM"/>
</dbReference>
<dbReference type="GO" id="GO:0008747">
    <property type="term" value="F:N-acetylneuraminate lyase activity"/>
    <property type="evidence" value="ECO:0007669"/>
    <property type="project" value="UniProtKB-EC"/>
</dbReference>
<evidence type="ECO:0000256" key="9">
    <source>
        <dbReference type="ARBA" id="ARBA00023277"/>
    </source>
</evidence>
<evidence type="ECO:0000256" key="4">
    <source>
        <dbReference type="ARBA" id="ARBA00011881"/>
    </source>
</evidence>
<dbReference type="EC" id="4.1.3.3" evidence="5"/>
<evidence type="ECO:0000256" key="3">
    <source>
        <dbReference type="ARBA" id="ARBA00006324"/>
    </source>
</evidence>
<dbReference type="GO" id="GO:0005737">
    <property type="term" value="C:cytoplasm"/>
    <property type="evidence" value="ECO:0007669"/>
    <property type="project" value="UniProtKB-SubCell"/>
</dbReference>
<dbReference type="EMBL" id="OC868408">
    <property type="protein sequence ID" value="CAD7634029.1"/>
    <property type="molecule type" value="Genomic_DNA"/>
</dbReference>
<dbReference type="OrthoDB" id="6411333at2759"/>
<comment type="similarity">
    <text evidence="3">Belongs to the DapA family. NanA subfamily.</text>
</comment>
<keyword evidence="12" id="KW-1185">Reference proteome</keyword>
<feature type="non-terminal residue" evidence="11">
    <location>
        <position position="193"/>
    </location>
</feature>
<dbReference type="Pfam" id="PF00701">
    <property type="entry name" value="DHDPS"/>
    <property type="match status" value="1"/>
</dbReference>
<comment type="pathway">
    <text evidence="2">Amino-sugar metabolism; N-acetylneuraminate degradation.</text>
</comment>
<keyword evidence="9" id="KW-0119">Carbohydrate metabolism</keyword>
<dbReference type="PRINTS" id="PR00146">
    <property type="entry name" value="DHPICSNTHASE"/>
</dbReference>
<evidence type="ECO:0000256" key="8">
    <source>
        <dbReference type="ARBA" id="ARBA00023270"/>
    </source>
</evidence>
<evidence type="ECO:0000313" key="12">
    <source>
        <dbReference type="Proteomes" id="UP000759131"/>
    </source>
</evidence>
<comment type="subunit">
    <text evidence="4">Homotetramer.</text>
</comment>
<dbReference type="SMART" id="SM01130">
    <property type="entry name" value="DHDPS"/>
    <property type="match status" value="1"/>
</dbReference>
<dbReference type="PANTHER" id="PTHR12128">
    <property type="entry name" value="DIHYDRODIPICOLINATE SYNTHASE"/>
    <property type="match status" value="1"/>
</dbReference>
<evidence type="ECO:0000256" key="6">
    <source>
        <dbReference type="ARBA" id="ARBA00022490"/>
    </source>
</evidence>
<dbReference type="Gene3D" id="3.20.20.70">
    <property type="entry name" value="Aldolase class I"/>
    <property type="match status" value="1"/>
</dbReference>
<evidence type="ECO:0000313" key="11">
    <source>
        <dbReference type="EMBL" id="CAD7634029.1"/>
    </source>
</evidence>
<evidence type="ECO:0000256" key="5">
    <source>
        <dbReference type="ARBA" id="ARBA00012911"/>
    </source>
</evidence>
<keyword evidence="8" id="KW-0704">Schiff base</keyword>
<sequence>MLSFVSDSEVDVSQIPAYLKYLVDSGVDGLYICGTTGEGYSLTNDEKVAIVSAWRQAIDAQNAGHLLSVVNVSSTCLKESLQLSRKVQDLGFDAIAVLPPIYYKPTNVGEWVDYMRAFTIAAPQTPLYYYHNVARVGELIFDIIKAVAEGVKQLPHLSGLKYADNDFVRFSSLQKNFCKQIKFFMASDSVYHL</sequence>
<evidence type="ECO:0000256" key="1">
    <source>
        <dbReference type="ARBA" id="ARBA00004496"/>
    </source>
</evidence>
<evidence type="ECO:0000256" key="2">
    <source>
        <dbReference type="ARBA" id="ARBA00004878"/>
    </source>
</evidence>
<proteinExistence type="inferred from homology"/>
<accession>A0A7R9Q758</accession>
<name>A0A7R9Q758_9ACAR</name>
<dbReference type="PROSITE" id="PS00665">
    <property type="entry name" value="DHDPS_1"/>
    <property type="match status" value="1"/>
</dbReference>
<protein>
    <recommendedName>
        <fullName evidence="5">N-acetylneuraminate lyase</fullName>
        <ecNumber evidence="5">4.1.3.3</ecNumber>
    </recommendedName>
</protein>
<dbReference type="SUPFAM" id="SSF51569">
    <property type="entry name" value="Aldolase"/>
    <property type="match status" value="1"/>
</dbReference>
<evidence type="ECO:0000256" key="10">
    <source>
        <dbReference type="ARBA" id="ARBA00044906"/>
    </source>
</evidence>
<dbReference type="EMBL" id="CAJPIZ010013833">
    <property type="protein sequence ID" value="CAG2114459.1"/>
    <property type="molecule type" value="Genomic_DNA"/>
</dbReference>
<dbReference type="PANTHER" id="PTHR12128:SF21">
    <property type="entry name" value="N-ACETYLNEURAMINATE LYASE"/>
    <property type="match status" value="1"/>
</dbReference>
<reference evidence="11" key="1">
    <citation type="submission" date="2020-11" db="EMBL/GenBank/DDBJ databases">
        <authorList>
            <person name="Tran Van P."/>
        </authorList>
    </citation>
    <scope>NUCLEOTIDE SEQUENCE</scope>
</reference>
<gene>
    <name evidence="11" type="ORF">OSB1V03_LOCUS14425</name>
</gene>